<evidence type="ECO:0000256" key="7">
    <source>
        <dbReference type="ARBA" id="ARBA00023177"/>
    </source>
</evidence>
<feature type="transmembrane region" description="Helical" evidence="9">
    <location>
        <begin position="358"/>
        <end position="376"/>
    </location>
</feature>
<dbReference type="GO" id="GO:0008519">
    <property type="term" value="F:ammonium channel activity"/>
    <property type="evidence" value="ECO:0007669"/>
    <property type="project" value="InterPro"/>
</dbReference>
<dbReference type="SUPFAM" id="SSF111352">
    <property type="entry name" value="Ammonium transporter"/>
    <property type="match status" value="3"/>
</dbReference>
<feature type="domain" description="Ammonium transporter AmtB-like" evidence="10">
    <location>
        <begin position="203"/>
        <end position="513"/>
    </location>
</feature>
<dbReference type="PANTHER" id="PTHR43029:SF4">
    <property type="entry name" value="AMMONIUM TRANSPORTER MEP1-RELATED"/>
    <property type="match status" value="1"/>
</dbReference>
<feature type="transmembrane region" description="Helical" evidence="9">
    <location>
        <begin position="234"/>
        <end position="252"/>
    </location>
</feature>
<feature type="transmembrane region" description="Helical" evidence="9">
    <location>
        <begin position="27"/>
        <end position="49"/>
    </location>
</feature>
<keyword evidence="3" id="KW-0813">Transport</keyword>
<keyword evidence="6 9" id="KW-0472">Membrane</keyword>
<reference evidence="11" key="1">
    <citation type="submission" date="2021-01" db="EMBL/GenBank/DDBJ databases">
        <authorList>
            <person name="Kaushik A."/>
        </authorList>
    </citation>
    <scope>NUCLEOTIDE SEQUENCE</scope>
    <source>
        <strain evidence="11">AG4-RS23</strain>
    </source>
</reference>
<evidence type="ECO:0000256" key="5">
    <source>
        <dbReference type="ARBA" id="ARBA00022989"/>
    </source>
</evidence>
<keyword evidence="4 9" id="KW-0812">Transmembrane</keyword>
<dbReference type="EMBL" id="CAJMWY010004041">
    <property type="protein sequence ID" value="CAE6515706.1"/>
    <property type="molecule type" value="Genomic_DNA"/>
</dbReference>
<comment type="subcellular location">
    <subcellularLocation>
        <location evidence="1">Membrane</location>
        <topology evidence="1">Multi-pass membrane protein</topology>
    </subcellularLocation>
</comment>
<protein>
    <recommendedName>
        <fullName evidence="10">Ammonium transporter AmtB-like domain-containing protein</fullName>
    </recommendedName>
</protein>
<feature type="transmembrane region" description="Helical" evidence="9">
    <location>
        <begin position="94"/>
        <end position="114"/>
    </location>
</feature>
<evidence type="ECO:0000256" key="8">
    <source>
        <dbReference type="SAM" id="MobiDB-lite"/>
    </source>
</evidence>
<proteinExistence type="inferred from homology"/>
<feature type="transmembrane region" description="Helical" evidence="9">
    <location>
        <begin position="330"/>
        <end position="351"/>
    </location>
</feature>
<feature type="transmembrane region" description="Helical" evidence="9">
    <location>
        <begin position="298"/>
        <end position="318"/>
    </location>
</feature>
<dbReference type="AlphaFoldDB" id="A0A8H3HBJ4"/>
<dbReference type="Pfam" id="PF00909">
    <property type="entry name" value="Ammonium_transp"/>
    <property type="match status" value="1"/>
</dbReference>
<comment type="caution">
    <text evidence="11">The sequence shown here is derived from an EMBL/GenBank/DDBJ whole genome shotgun (WGS) entry which is preliminary data.</text>
</comment>
<evidence type="ECO:0000256" key="6">
    <source>
        <dbReference type="ARBA" id="ARBA00023136"/>
    </source>
</evidence>
<keyword evidence="7" id="KW-0924">Ammonia transport</keyword>
<dbReference type="PROSITE" id="PS01219">
    <property type="entry name" value="AMMONIUM_TRANSP"/>
    <property type="match status" value="1"/>
</dbReference>
<evidence type="ECO:0000256" key="3">
    <source>
        <dbReference type="ARBA" id="ARBA00022448"/>
    </source>
</evidence>
<comment type="similarity">
    <text evidence="2">Belongs to the ammonia transporter channel (TC 1.A.11.2) family.</text>
</comment>
<dbReference type="Proteomes" id="UP000663861">
    <property type="component" value="Unassembled WGS sequence"/>
</dbReference>
<feature type="region of interest" description="Disordered" evidence="8">
    <location>
        <begin position="531"/>
        <end position="582"/>
    </location>
</feature>
<keyword evidence="5 9" id="KW-1133">Transmembrane helix</keyword>
<evidence type="ECO:0000313" key="11">
    <source>
        <dbReference type="EMBL" id="CAE6515706.1"/>
    </source>
</evidence>
<dbReference type="PANTHER" id="PTHR43029">
    <property type="entry name" value="AMMONIUM TRANSPORTER MEP2"/>
    <property type="match status" value="1"/>
</dbReference>
<gene>
    <name evidence="11" type="ORF">RDB_LOCUS145481</name>
</gene>
<dbReference type="Gene3D" id="1.10.3430.10">
    <property type="entry name" value="Ammonium transporter AmtB like domains"/>
    <property type="match status" value="3"/>
</dbReference>
<dbReference type="InterPro" id="IPR001905">
    <property type="entry name" value="Ammonium_transpt"/>
</dbReference>
<organism evidence="11 12">
    <name type="scientific">Rhizoctonia solani</name>
    <dbReference type="NCBI Taxonomy" id="456999"/>
    <lineage>
        <taxon>Eukaryota</taxon>
        <taxon>Fungi</taxon>
        <taxon>Dikarya</taxon>
        <taxon>Basidiomycota</taxon>
        <taxon>Agaricomycotina</taxon>
        <taxon>Agaricomycetes</taxon>
        <taxon>Cantharellales</taxon>
        <taxon>Ceratobasidiaceae</taxon>
        <taxon>Rhizoctonia</taxon>
    </lineage>
</organism>
<dbReference type="InterPro" id="IPR024041">
    <property type="entry name" value="NH4_transpt_AmtB-like_dom"/>
</dbReference>
<dbReference type="GO" id="GO:0005886">
    <property type="term" value="C:plasma membrane"/>
    <property type="evidence" value="ECO:0007669"/>
    <property type="project" value="TreeGrafter"/>
</dbReference>
<feature type="compositionally biased region" description="Basic and acidic residues" evidence="8">
    <location>
        <begin position="550"/>
        <end position="565"/>
    </location>
</feature>
<evidence type="ECO:0000313" key="12">
    <source>
        <dbReference type="Proteomes" id="UP000663861"/>
    </source>
</evidence>
<evidence type="ECO:0000256" key="9">
    <source>
        <dbReference type="SAM" id="Phobius"/>
    </source>
</evidence>
<dbReference type="InterPro" id="IPR018047">
    <property type="entry name" value="Ammonium_transpt_CS"/>
</dbReference>
<feature type="transmembrane region" description="Helical" evidence="9">
    <location>
        <begin position="180"/>
        <end position="197"/>
    </location>
</feature>
<sequence length="582" mass="63496">METLKRSVGTLHPRQSEEAPTFDRGDISFIIICAALVLFMVPGLGFLYSGKFISTRLKRAKLMVTYRSISSKERTCSALGCRLLQCGLSRRKNALALLWVVVFSNAVVIFQWYFWGYSLAFSTTATNGFIGNLRNFGLQHVMADPSPGSPLIPDLLYSFYQLEFCCVTVAILMGGVAERGRVMPAMVFAFLWATLVYCPVACWGYQLEFCCVTVAILMGGVAERGRVMPAMVFAFLWATLVYCPVACWGWNINGWGFKWGVLDYAGGGPVEIGSGVGGLAFSWVLGRRKQSQLMNFRPHNVSLVVLGTFMLWFGWLGFNAGSAFGANLRAVLAAWNTNITAAFAGVTWCLLDFRLERKFTMVGFCSGTIAGLVAATPASGFITLWGSVVLGVVTGAVCNYSTKIKYLIGIDDALDLFAEHAIGGILGLLANGLFADTALIALDGVNTAVPGGWIEHNYKQLYIQFAYVCACSAYVFVMTAILAKIVDVIPFLGLRATEEGEIIGMDDDQIGEFVQDFVEVRRDFDSWNAPAPADRGLHQRPSNGHIIAAGDRHGVPDHSVRDEPRASYVPDTSSGSHNEKVE</sequence>
<feature type="transmembrane region" description="Helical" evidence="9">
    <location>
        <begin position="264"/>
        <end position="286"/>
    </location>
</feature>
<feature type="transmembrane region" description="Helical" evidence="9">
    <location>
        <begin position="462"/>
        <end position="486"/>
    </location>
</feature>
<evidence type="ECO:0000259" key="10">
    <source>
        <dbReference type="Pfam" id="PF00909"/>
    </source>
</evidence>
<evidence type="ECO:0000256" key="1">
    <source>
        <dbReference type="ARBA" id="ARBA00004141"/>
    </source>
</evidence>
<name>A0A8H3HBJ4_9AGAM</name>
<dbReference type="InterPro" id="IPR029020">
    <property type="entry name" value="Ammonium/urea_transptr"/>
</dbReference>
<accession>A0A8H3HBJ4</accession>
<feature type="transmembrane region" description="Helical" evidence="9">
    <location>
        <begin position="421"/>
        <end position="442"/>
    </location>
</feature>
<evidence type="ECO:0000256" key="2">
    <source>
        <dbReference type="ARBA" id="ARBA00005887"/>
    </source>
</evidence>
<evidence type="ECO:0000256" key="4">
    <source>
        <dbReference type="ARBA" id="ARBA00022692"/>
    </source>
</evidence>